<feature type="domain" description="Exostosin GT47" evidence="3">
    <location>
        <begin position="232"/>
        <end position="371"/>
    </location>
</feature>
<proteinExistence type="inferred from homology"/>
<dbReference type="RefSeq" id="XP_004334788.1">
    <property type="nucleotide sequence ID" value="XM_004334740.1"/>
</dbReference>
<evidence type="ECO:0000313" key="5">
    <source>
        <dbReference type="Proteomes" id="UP000011083"/>
    </source>
</evidence>
<keyword evidence="2" id="KW-0472">Membrane</keyword>
<dbReference type="PANTHER" id="PTHR11062">
    <property type="entry name" value="EXOSTOSIN HEPARAN SULFATE GLYCOSYLTRANSFERASE -RELATED"/>
    <property type="match status" value="1"/>
</dbReference>
<keyword evidence="2" id="KW-1133">Transmembrane helix</keyword>
<evidence type="ECO:0000256" key="2">
    <source>
        <dbReference type="SAM" id="Phobius"/>
    </source>
</evidence>
<dbReference type="AlphaFoldDB" id="L8GI66"/>
<keyword evidence="5" id="KW-1185">Reference proteome</keyword>
<evidence type="ECO:0000259" key="3">
    <source>
        <dbReference type="Pfam" id="PF03016"/>
    </source>
</evidence>
<accession>L8GI66</accession>
<evidence type="ECO:0000256" key="1">
    <source>
        <dbReference type="ARBA" id="ARBA00010271"/>
    </source>
</evidence>
<keyword evidence="2" id="KW-0812">Transmembrane</keyword>
<dbReference type="InterPro" id="IPR004263">
    <property type="entry name" value="Exostosin"/>
</dbReference>
<dbReference type="Proteomes" id="UP000011083">
    <property type="component" value="Unassembled WGS sequence"/>
</dbReference>
<name>L8GI66_ACACF</name>
<dbReference type="OrthoDB" id="1924787at2759"/>
<evidence type="ECO:0000313" key="4">
    <source>
        <dbReference type="EMBL" id="ELR12775.1"/>
    </source>
</evidence>
<sequence>MPLVGLSSSQSYSGQLAGFQALLGILLVASALFYLTLGLFFGLDPPDCPRPAADHARSGSVHVVHRLDATPAGPYREDPTTLRAELANVTFYIITSFMASHNHLCNETNKGGHDWPPAKAPEDMGGEQLFTSLLRRSPYRTFDRTQASLYIVPVWPWCIAQAANDTEKWLLESSEWGPRYQAQPRQFLIHQQSNQNSDHLGAVFKSATILHNGVKRKGDSFGEPASLPLPDAVKDISMPYCSSASFLYTLPDDYLMNKPRPYMFAAHWDTLKIATEPNLRLQIKDLFTDPAGGLTEALGPMFGATVPHTYYVEQITQSVFCAVARGHTPTTRALFNMLAGGCIPILFSDRWHLPFVDQLPWHEMVIFAPEEPGGPATTNATTTNDTADVPSFMNKQLIQEQMRRLADDVELQRFMRANVIKYRRRFFFGTGRADPWDADWDSPVAGDDDRSGFWGEGSLLVESALLEARKRVIDGIPGPNTPSRRRTIDDLVSQIDHLKAVLFF</sequence>
<dbReference type="InterPro" id="IPR040911">
    <property type="entry name" value="Exostosin_GT47"/>
</dbReference>
<protein>
    <submittedName>
        <fullName evidence="4">Exostosin family protein</fullName>
    </submittedName>
</protein>
<dbReference type="GO" id="GO:0016757">
    <property type="term" value="F:glycosyltransferase activity"/>
    <property type="evidence" value="ECO:0007669"/>
    <property type="project" value="InterPro"/>
</dbReference>
<comment type="similarity">
    <text evidence="1">Belongs to the glycosyltransferase 47 family.</text>
</comment>
<feature type="transmembrane region" description="Helical" evidence="2">
    <location>
        <begin position="21"/>
        <end position="43"/>
    </location>
</feature>
<dbReference type="VEuPathDB" id="AmoebaDB:ACA1_093100"/>
<dbReference type="GeneID" id="14913469"/>
<gene>
    <name evidence="4" type="ORF">ACA1_093100</name>
</gene>
<dbReference type="Pfam" id="PF03016">
    <property type="entry name" value="Exostosin_GT47"/>
    <property type="match status" value="1"/>
</dbReference>
<reference evidence="4 5" key="1">
    <citation type="journal article" date="2013" name="Genome Biol.">
        <title>Genome of Acanthamoeba castellanii highlights extensive lateral gene transfer and early evolution of tyrosine kinase signaling.</title>
        <authorList>
            <person name="Clarke M."/>
            <person name="Lohan A.J."/>
            <person name="Liu B."/>
            <person name="Lagkouvardos I."/>
            <person name="Roy S."/>
            <person name="Zafar N."/>
            <person name="Bertelli C."/>
            <person name="Schilde C."/>
            <person name="Kianianmomeni A."/>
            <person name="Burglin T.R."/>
            <person name="Frech C."/>
            <person name="Turcotte B."/>
            <person name="Kopec K.O."/>
            <person name="Synnott J.M."/>
            <person name="Choo C."/>
            <person name="Paponov I."/>
            <person name="Finkler A."/>
            <person name="Soon Heng Tan C."/>
            <person name="Hutchins A.P."/>
            <person name="Weinmeier T."/>
            <person name="Rattei T."/>
            <person name="Chu J.S."/>
            <person name="Gimenez G."/>
            <person name="Irimia M."/>
            <person name="Rigden D.J."/>
            <person name="Fitzpatrick D.A."/>
            <person name="Lorenzo-Morales J."/>
            <person name="Bateman A."/>
            <person name="Chiu C.H."/>
            <person name="Tang P."/>
            <person name="Hegemann P."/>
            <person name="Fromm H."/>
            <person name="Raoult D."/>
            <person name="Greub G."/>
            <person name="Miranda-Saavedra D."/>
            <person name="Chen N."/>
            <person name="Nash P."/>
            <person name="Ginger M.L."/>
            <person name="Horn M."/>
            <person name="Schaap P."/>
            <person name="Caler L."/>
            <person name="Loftus B."/>
        </authorList>
    </citation>
    <scope>NUCLEOTIDE SEQUENCE [LARGE SCALE GENOMIC DNA]</scope>
    <source>
        <strain evidence="4 5">Neff</strain>
    </source>
</reference>
<dbReference type="EMBL" id="KB008103">
    <property type="protein sequence ID" value="ELR12775.1"/>
    <property type="molecule type" value="Genomic_DNA"/>
</dbReference>
<organism evidence="4 5">
    <name type="scientific">Acanthamoeba castellanii (strain ATCC 30010 / Neff)</name>
    <dbReference type="NCBI Taxonomy" id="1257118"/>
    <lineage>
        <taxon>Eukaryota</taxon>
        <taxon>Amoebozoa</taxon>
        <taxon>Discosea</taxon>
        <taxon>Longamoebia</taxon>
        <taxon>Centramoebida</taxon>
        <taxon>Acanthamoebidae</taxon>
        <taxon>Acanthamoeba</taxon>
    </lineage>
</organism>
<dbReference type="KEGG" id="acan:ACA1_093100"/>